<dbReference type="InterPro" id="IPR012337">
    <property type="entry name" value="RNaseH-like_sf"/>
</dbReference>
<sequence length="202" mass="22297">MGTDFTYVPTWAGIVHVAFVLDVFSRRIVGWKADTSRDTSLVPDALEMALWTRDHTGHPVGSGLVQHSDAGSRYTSIAFTNRLVQQGIDASIGTVGDAYDSALMESATGLYKTELIKPGGPWRTLGDVEFTTLEYVDWYSNQRLHGEIGHLPSAKPSASVNTAWSRQWHSTNRSRGNWAVQAHLGWASAREFVEFAQDVAGW</sequence>
<dbReference type="InterPro" id="IPR036397">
    <property type="entry name" value="RNaseH_sf"/>
</dbReference>
<gene>
    <name evidence="2" type="ORF">SAMN05216215_102850</name>
</gene>
<name>A0A1H3KHX5_9PSEU</name>
<dbReference type="Pfam" id="PF00665">
    <property type="entry name" value="rve"/>
    <property type="match status" value="1"/>
</dbReference>
<dbReference type="STRING" id="418495.SAMN05216215_102850"/>
<keyword evidence="3" id="KW-1185">Reference proteome</keyword>
<dbReference type="SUPFAM" id="SSF53098">
    <property type="entry name" value="Ribonuclease H-like"/>
    <property type="match status" value="1"/>
</dbReference>
<accession>A0A1H3KHX5</accession>
<proteinExistence type="predicted"/>
<dbReference type="EMBL" id="FNOK01000028">
    <property type="protein sequence ID" value="SDY51747.1"/>
    <property type="molecule type" value="Genomic_DNA"/>
</dbReference>
<evidence type="ECO:0000259" key="1">
    <source>
        <dbReference type="PROSITE" id="PS50994"/>
    </source>
</evidence>
<dbReference type="GO" id="GO:0015074">
    <property type="term" value="P:DNA integration"/>
    <property type="evidence" value="ECO:0007669"/>
    <property type="project" value="InterPro"/>
</dbReference>
<dbReference type="PROSITE" id="PS50994">
    <property type="entry name" value="INTEGRASE"/>
    <property type="match status" value="1"/>
</dbReference>
<dbReference type="RefSeq" id="WP_093270306.1">
    <property type="nucleotide sequence ID" value="NZ_FNOK01000028.1"/>
</dbReference>
<dbReference type="OrthoDB" id="3254719at2"/>
<dbReference type="PANTHER" id="PTHR46889">
    <property type="entry name" value="TRANSPOSASE INSF FOR INSERTION SEQUENCE IS3B-RELATED"/>
    <property type="match status" value="1"/>
</dbReference>
<dbReference type="Pfam" id="PF13333">
    <property type="entry name" value="rve_2"/>
    <property type="match status" value="1"/>
</dbReference>
<dbReference type="Gene3D" id="3.30.420.10">
    <property type="entry name" value="Ribonuclease H-like superfamily/Ribonuclease H"/>
    <property type="match status" value="1"/>
</dbReference>
<protein>
    <submittedName>
        <fullName evidence="2">Putative transposase</fullName>
    </submittedName>
</protein>
<evidence type="ECO:0000313" key="3">
    <source>
        <dbReference type="Proteomes" id="UP000199529"/>
    </source>
</evidence>
<reference evidence="3" key="1">
    <citation type="submission" date="2016-10" db="EMBL/GenBank/DDBJ databases">
        <authorList>
            <person name="Varghese N."/>
            <person name="Submissions S."/>
        </authorList>
    </citation>
    <scope>NUCLEOTIDE SEQUENCE [LARGE SCALE GENOMIC DNA]</scope>
    <source>
        <strain evidence="3">CGMCC 4.3530</strain>
    </source>
</reference>
<dbReference type="AlphaFoldDB" id="A0A1H3KHX5"/>
<dbReference type="InterPro" id="IPR050900">
    <property type="entry name" value="Transposase_IS3/IS150/IS904"/>
</dbReference>
<organism evidence="2 3">
    <name type="scientific">Saccharopolyspora shandongensis</name>
    <dbReference type="NCBI Taxonomy" id="418495"/>
    <lineage>
        <taxon>Bacteria</taxon>
        <taxon>Bacillati</taxon>
        <taxon>Actinomycetota</taxon>
        <taxon>Actinomycetes</taxon>
        <taxon>Pseudonocardiales</taxon>
        <taxon>Pseudonocardiaceae</taxon>
        <taxon>Saccharopolyspora</taxon>
    </lineage>
</organism>
<dbReference type="Proteomes" id="UP000199529">
    <property type="component" value="Unassembled WGS sequence"/>
</dbReference>
<dbReference type="GO" id="GO:0003676">
    <property type="term" value="F:nucleic acid binding"/>
    <property type="evidence" value="ECO:0007669"/>
    <property type="project" value="InterPro"/>
</dbReference>
<evidence type="ECO:0000313" key="2">
    <source>
        <dbReference type="EMBL" id="SDY51747.1"/>
    </source>
</evidence>
<dbReference type="PANTHER" id="PTHR46889:SF4">
    <property type="entry name" value="TRANSPOSASE INSO FOR INSERTION SEQUENCE ELEMENT IS911B-RELATED"/>
    <property type="match status" value="1"/>
</dbReference>
<feature type="domain" description="Integrase catalytic" evidence="1">
    <location>
        <begin position="1"/>
        <end position="160"/>
    </location>
</feature>
<dbReference type="InterPro" id="IPR001584">
    <property type="entry name" value="Integrase_cat-core"/>
</dbReference>